<feature type="domain" description="FCP1 homology" evidence="1">
    <location>
        <begin position="1"/>
        <end position="168"/>
    </location>
</feature>
<organism evidence="2 3">
    <name type="scientific">Galdieria sulphuraria</name>
    <name type="common">Red alga</name>
    <dbReference type="NCBI Taxonomy" id="130081"/>
    <lineage>
        <taxon>Eukaryota</taxon>
        <taxon>Rhodophyta</taxon>
        <taxon>Bangiophyceae</taxon>
        <taxon>Galdieriales</taxon>
        <taxon>Galdieriaceae</taxon>
        <taxon>Galdieria</taxon>
    </lineage>
</organism>
<dbReference type="Gene3D" id="3.40.50.1000">
    <property type="entry name" value="HAD superfamily/HAD-like"/>
    <property type="match status" value="1"/>
</dbReference>
<dbReference type="GeneID" id="17085163"/>
<dbReference type="AlphaFoldDB" id="M2VSQ3"/>
<dbReference type="Proteomes" id="UP000030680">
    <property type="component" value="Unassembled WGS sequence"/>
</dbReference>
<dbReference type="SMART" id="SM00577">
    <property type="entry name" value="CPDc"/>
    <property type="match status" value="1"/>
</dbReference>
<dbReference type="PROSITE" id="PS50969">
    <property type="entry name" value="FCP1"/>
    <property type="match status" value="1"/>
</dbReference>
<accession>M2VSQ3</accession>
<evidence type="ECO:0000259" key="1">
    <source>
        <dbReference type="PROSITE" id="PS50969"/>
    </source>
</evidence>
<dbReference type="Gramene" id="EME26176">
    <property type="protein sequence ID" value="EME26176"/>
    <property type="gene ID" value="Gasu_61770"/>
</dbReference>
<proteinExistence type="predicted"/>
<dbReference type="InterPro" id="IPR023214">
    <property type="entry name" value="HAD_sf"/>
</dbReference>
<gene>
    <name evidence="2" type="ORF">Gasu_61770</name>
</gene>
<evidence type="ECO:0000313" key="3">
    <source>
        <dbReference type="Proteomes" id="UP000030680"/>
    </source>
</evidence>
<protein>
    <recommendedName>
        <fullName evidence="1">FCP1 homology domain-containing protein</fullName>
    </recommendedName>
</protein>
<dbReference type="EMBL" id="KB454586">
    <property type="protein sequence ID" value="EME26176.1"/>
    <property type="molecule type" value="Genomic_DNA"/>
</dbReference>
<keyword evidence="3" id="KW-1185">Reference proteome</keyword>
<dbReference type="SUPFAM" id="SSF56784">
    <property type="entry name" value="HAD-like"/>
    <property type="match status" value="1"/>
</dbReference>
<evidence type="ECO:0000313" key="2">
    <source>
        <dbReference type="EMBL" id="EME26176.1"/>
    </source>
</evidence>
<reference evidence="3" key="1">
    <citation type="journal article" date="2013" name="Science">
        <title>Gene transfer from bacteria and archaea facilitated evolution of an extremophilic eukaryote.</title>
        <authorList>
            <person name="Schonknecht G."/>
            <person name="Chen W.H."/>
            <person name="Ternes C.M."/>
            <person name="Barbier G.G."/>
            <person name="Shrestha R.P."/>
            <person name="Stanke M."/>
            <person name="Brautigam A."/>
            <person name="Baker B.J."/>
            <person name="Banfield J.F."/>
            <person name="Garavito R.M."/>
            <person name="Carr K."/>
            <person name="Wilkerson C."/>
            <person name="Rensing S.A."/>
            <person name="Gagneul D."/>
            <person name="Dickenson N.E."/>
            <person name="Oesterhelt C."/>
            <person name="Lercher M.J."/>
            <person name="Weber A.P."/>
        </authorList>
    </citation>
    <scope>NUCLEOTIDE SEQUENCE [LARGE SCALE GENOMIC DNA]</scope>
    <source>
        <strain evidence="3">074W</strain>
    </source>
</reference>
<dbReference type="KEGG" id="gsl:Gasu_61770"/>
<dbReference type="InterPro" id="IPR036412">
    <property type="entry name" value="HAD-like_sf"/>
</dbReference>
<dbReference type="Pfam" id="PF03031">
    <property type="entry name" value="NIF"/>
    <property type="match status" value="1"/>
</dbReference>
<name>M2VSQ3_GALSU</name>
<sequence>MATNKVIILDIDGTLGCLISQHPSQITKNMEMSRVHHIQSSSFFVTRSFCEWFLEFCRYFFARVVVFSAGHRDYVENVVTSIFPYSPDAVFSFEDLNANQLKTVDVVRDEIPFAFSHNTIILEDNPSAWAPYNKENIIKLPECRFVGASSLEQEDYTFPNLRRWLMEEIYRSVDVRREIAAVSSFPSTYGDTLMSLATVDGKTIFFRDFNIRENKSKILASHWTEQGLLEKSYHLPTSVENIEDCRSFRFRGRTFLIGNNTRRMHIVDIENKSSCYLLKSPFPQRSVEKNWTPLVTDNQQRLLLVYSFDPLLVFQVTDLEKGRCDPYIGFVSNSSSHKECKLRGGTPFLPYQNNENVFVSVAHRQERGYCVSYRGYWAFLDLRSGSVQSSGAPIQIGQFLIVYPTSLFLGSDGKSWLGGHIDDEFCFLTDDISTPSV</sequence>
<dbReference type="InterPro" id="IPR004274">
    <property type="entry name" value="FCP1_dom"/>
</dbReference>
<dbReference type="OrthoDB" id="10416188at2759"/>
<dbReference type="RefSeq" id="XP_005702696.1">
    <property type="nucleotide sequence ID" value="XM_005702639.1"/>
</dbReference>